<keyword evidence="3" id="KW-1185">Reference proteome</keyword>
<dbReference type="Proteomes" id="UP000095552">
    <property type="component" value="Unassembled WGS sequence"/>
</dbReference>
<comment type="caution">
    <text evidence="2">The sequence shown here is derived from an EMBL/GenBank/DDBJ whole genome shotgun (WGS) entry which is preliminary data.</text>
</comment>
<dbReference type="RefSeq" id="WP_069834122.1">
    <property type="nucleotide sequence ID" value="NZ_MDGQ01000003.1"/>
</dbReference>
<accession>A0A1E5T625</accession>
<dbReference type="CDD" id="cd00207">
    <property type="entry name" value="fer2"/>
    <property type="match status" value="1"/>
</dbReference>
<dbReference type="AlphaFoldDB" id="A0A1E5T625"/>
<sequence length="107" mass="11842">MPKILIRNLNNKTISANETDATILDIIHSENIDWMHACGGKGKCTTCKMIVHSGLSSFGPDTEPETRLRGLDRLAENERLACQCQLKADIEVSVAESNKFPHVEYSA</sequence>
<reference evidence="2 3" key="1">
    <citation type="submission" date="2016-08" db="EMBL/GenBank/DDBJ databases">
        <title>Draft genome of Fabibacter sp. strain SK-8.</title>
        <authorList>
            <person name="Wong S.-K."/>
            <person name="Hamasaki K."/>
            <person name="Yoshizawa S."/>
        </authorList>
    </citation>
    <scope>NUCLEOTIDE SEQUENCE [LARGE SCALE GENOMIC DNA]</scope>
    <source>
        <strain evidence="2 3">SK-8</strain>
    </source>
</reference>
<dbReference type="STRING" id="1563681.BFP71_03895"/>
<feature type="domain" description="2Fe-2S ferredoxin-type" evidence="1">
    <location>
        <begin position="2"/>
        <end position="98"/>
    </location>
</feature>
<gene>
    <name evidence="2" type="ORF">BFP71_03895</name>
</gene>
<dbReference type="PROSITE" id="PS51085">
    <property type="entry name" value="2FE2S_FER_2"/>
    <property type="match status" value="1"/>
</dbReference>
<dbReference type="SUPFAM" id="SSF54292">
    <property type="entry name" value="2Fe-2S ferredoxin-like"/>
    <property type="match status" value="1"/>
</dbReference>
<organism evidence="2 3">
    <name type="scientific">Roseivirga misakiensis</name>
    <dbReference type="NCBI Taxonomy" id="1563681"/>
    <lineage>
        <taxon>Bacteria</taxon>
        <taxon>Pseudomonadati</taxon>
        <taxon>Bacteroidota</taxon>
        <taxon>Cytophagia</taxon>
        <taxon>Cytophagales</taxon>
        <taxon>Roseivirgaceae</taxon>
        <taxon>Roseivirga</taxon>
    </lineage>
</organism>
<dbReference type="Pfam" id="PF00111">
    <property type="entry name" value="Fer2"/>
    <property type="match status" value="1"/>
</dbReference>
<dbReference type="GO" id="GO:0051536">
    <property type="term" value="F:iron-sulfur cluster binding"/>
    <property type="evidence" value="ECO:0007669"/>
    <property type="project" value="InterPro"/>
</dbReference>
<name>A0A1E5T625_9BACT</name>
<protein>
    <submittedName>
        <fullName evidence="2">Ferredoxin</fullName>
    </submittedName>
</protein>
<dbReference type="InterPro" id="IPR001041">
    <property type="entry name" value="2Fe-2S_ferredoxin-type"/>
</dbReference>
<evidence type="ECO:0000259" key="1">
    <source>
        <dbReference type="PROSITE" id="PS51085"/>
    </source>
</evidence>
<evidence type="ECO:0000313" key="2">
    <source>
        <dbReference type="EMBL" id="OEK06810.1"/>
    </source>
</evidence>
<proteinExistence type="predicted"/>
<dbReference type="EMBL" id="MDGQ01000003">
    <property type="protein sequence ID" value="OEK06810.1"/>
    <property type="molecule type" value="Genomic_DNA"/>
</dbReference>
<dbReference type="InterPro" id="IPR036010">
    <property type="entry name" value="2Fe-2S_ferredoxin-like_sf"/>
</dbReference>
<dbReference type="InterPro" id="IPR012675">
    <property type="entry name" value="Beta-grasp_dom_sf"/>
</dbReference>
<dbReference type="OrthoDB" id="9799640at2"/>
<dbReference type="Gene3D" id="3.10.20.30">
    <property type="match status" value="1"/>
</dbReference>
<evidence type="ECO:0000313" key="3">
    <source>
        <dbReference type="Proteomes" id="UP000095552"/>
    </source>
</evidence>